<organism evidence="1 2">
    <name type="scientific">Rhododendron griersonianum</name>
    <dbReference type="NCBI Taxonomy" id="479676"/>
    <lineage>
        <taxon>Eukaryota</taxon>
        <taxon>Viridiplantae</taxon>
        <taxon>Streptophyta</taxon>
        <taxon>Embryophyta</taxon>
        <taxon>Tracheophyta</taxon>
        <taxon>Spermatophyta</taxon>
        <taxon>Magnoliopsida</taxon>
        <taxon>eudicotyledons</taxon>
        <taxon>Gunneridae</taxon>
        <taxon>Pentapetalae</taxon>
        <taxon>asterids</taxon>
        <taxon>Ericales</taxon>
        <taxon>Ericaceae</taxon>
        <taxon>Ericoideae</taxon>
        <taxon>Rhodoreae</taxon>
        <taxon>Rhododendron</taxon>
    </lineage>
</organism>
<gene>
    <name evidence="1" type="ORF">RHGRI_003625</name>
</gene>
<accession>A0AAV6L667</accession>
<comment type="caution">
    <text evidence="1">The sequence shown here is derived from an EMBL/GenBank/DDBJ whole genome shotgun (WGS) entry which is preliminary data.</text>
</comment>
<dbReference type="Proteomes" id="UP000823749">
    <property type="component" value="Chromosome 2"/>
</dbReference>
<sequence length="165" mass="17175">MTKNEFSSLHMTACSYMNAGGSDFILRACPFGATSENTSSIACGRAFVDSSSGGSFLNFLSSDVVSALANMQVRTSVGGDGFCVTVSSTPSCSTQGSGPDDIESLGDVHVWGEVWCDTTDGSRSPYPTKQDALIPNPLESNVVLDLHQIACGVSTFCSCSEALAM</sequence>
<keyword evidence="2" id="KW-1185">Reference proteome</keyword>
<dbReference type="EMBL" id="JACTNZ010000002">
    <property type="protein sequence ID" value="KAG5560376.1"/>
    <property type="molecule type" value="Genomic_DNA"/>
</dbReference>
<name>A0AAV6L667_9ERIC</name>
<evidence type="ECO:0000313" key="1">
    <source>
        <dbReference type="EMBL" id="KAG5560376.1"/>
    </source>
</evidence>
<evidence type="ECO:0000313" key="2">
    <source>
        <dbReference type="Proteomes" id="UP000823749"/>
    </source>
</evidence>
<dbReference type="AlphaFoldDB" id="A0AAV6L667"/>
<proteinExistence type="predicted"/>
<protein>
    <submittedName>
        <fullName evidence="1">Uncharacterized protein</fullName>
    </submittedName>
</protein>
<reference evidence="1" key="1">
    <citation type="submission" date="2020-08" db="EMBL/GenBank/DDBJ databases">
        <title>Plant Genome Project.</title>
        <authorList>
            <person name="Zhang R.-G."/>
        </authorList>
    </citation>
    <scope>NUCLEOTIDE SEQUENCE</scope>
    <source>
        <strain evidence="1">WSP0</strain>
        <tissue evidence="1">Leaf</tissue>
    </source>
</reference>